<dbReference type="AlphaFoldDB" id="A0A7S8C3U3"/>
<feature type="transmembrane region" description="Helical" evidence="3">
    <location>
        <begin position="6"/>
        <end position="26"/>
    </location>
</feature>
<reference evidence="5 6" key="1">
    <citation type="submission" date="2020-06" db="EMBL/GenBank/DDBJ databases">
        <title>Genome sequence of 2 isolates from Red Sea Mangroves.</title>
        <authorList>
            <person name="Sefrji F."/>
            <person name="Michoud G."/>
            <person name="Merlino G."/>
            <person name="Daffonchio D."/>
        </authorList>
    </citation>
    <scope>NUCLEOTIDE SEQUENCE [LARGE SCALE GENOMIC DNA]</scope>
    <source>
        <strain evidence="5 6">R1DC25</strain>
    </source>
</reference>
<feature type="transmembrane region" description="Helical" evidence="3">
    <location>
        <begin position="109"/>
        <end position="129"/>
    </location>
</feature>
<evidence type="ECO:0000259" key="4">
    <source>
        <dbReference type="Pfam" id="PF01578"/>
    </source>
</evidence>
<accession>A0A7S8C3U3</accession>
<dbReference type="RefSeq" id="WP_213164114.1">
    <property type="nucleotide sequence ID" value="NZ_CP058214.1"/>
</dbReference>
<dbReference type="PRINTS" id="PR01410">
    <property type="entry name" value="CCBIOGENESIS"/>
</dbReference>
<keyword evidence="6" id="KW-1185">Reference proteome</keyword>
<sequence length="719" mass="77423">MSLPDTILLAAERAALLGATIAALAAIPPWRGRRMAGAVSFVLALASMSALAWHFLTDDFSYRLVWLLSAPELAPWLKLASLWASDSGTLLLLGLLASGLALRLARHDGFAGPGAFLLAGVFLAAALIFDPFRQTPPELLAQAPHRGMNAHLTRIWMALHPPLVFLAYMLIIAPWGAMAEALATGRGAWRDIAAVQMRLSFLILSAGIALGMWWAYEDFAYGTLWHWDPVQTAIFAAWAFLTGLVHAQRRYRPAGPFAMSHPALGLLAAIAALGAMAITREPTLVSSHRYVGETSAAILFALTGALAAVLAAAAVYRLARGPGLRLATGGERSTALIVAVALFAALGLAALAQIAIAYASALMELPRPKDLKPFFEMLRNFAPAREIEELRTAFAQWDIDTYGMNRWLAPLAVLIGLTGGYYFMPLARRWRWAATGLAIAACLAAAFWIHPFARWYEGTGLTSGKTVALFPWLDALLASTAYLALAAATAGVRAARAKDEPRSRLGYDLPVALIHLGVMVALLTGLAATVLDSYAQRFVSFPEALNRPISFPDGYALTVDVVSTSRKADGARTADGQAAFRSVATVGWTLERHGSVIGRETGHTVYRDARPPAETGLGAVRLMCEMIDYRYARYRSGDTQIIHPLISRGLLSDVQIWFPAVAGASPGEGRAPVVLKVFPLLSWVWIGLAAAGAGALWFFIAEMARRRQRRVTRLRPAGG</sequence>
<feature type="transmembrane region" description="Helical" evidence="3">
    <location>
        <begin position="511"/>
        <end position="531"/>
    </location>
</feature>
<dbReference type="InterPro" id="IPR002541">
    <property type="entry name" value="Cyt_c_assembly"/>
</dbReference>
<evidence type="ECO:0000256" key="2">
    <source>
        <dbReference type="ARBA" id="ARBA00022748"/>
    </source>
</evidence>
<dbReference type="Pfam" id="PF01578">
    <property type="entry name" value="Cytochrom_C_asm"/>
    <property type="match status" value="1"/>
</dbReference>
<keyword evidence="3" id="KW-1133">Transmembrane helix</keyword>
<name>A0A7S8C3U3_9HYPH</name>
<feature type="transmembrane region" description="Helical" evidence="3">
    <location>
        <begin position="38"/>
        <end position="56"/>
    </location>
</feature>
<dbReference type="PANTHER" id="PTHR43653:SF1">
    <property type="entry name" value="CYTOCHROME C-TYPE BIOGENESIS PROTEIN CCMF"/>
    <property type="match status" value="1"/>
</dbReference>
<keyword evidence="3" id="KW-0812">Transmembrane</keyword>
<dbReference type="GO" id="GO:0016020">
    <property type="term" value="C:membrane"/>
    <property type="evidence" value="ECO:0007669"/>
    <property type="project" value="InterPro"/>
</dbReference>
<protein>
    <submittedName>
        <fullName evidence="5">Cytochrome c biogenesis protein CcsA</fullName>
    </submittedName>
</protein>
<dbReference type="GO" id="GO:0017004">
    <property type="term" value="P:cytochrome complex assembly"/>
    <property type="evidence" value="ECO:0007669"/>
    <property type="project" value="UniProtKB-KW"/>
</dbReference>
<evidence type="ECO:0000256" key="1">
    <source>
        <dbReference type="ARBA" id="ARBA00009186"/>
    </source>
</evidence>
<dbReference type="GO" id="GO:0020037">
    <property type="term" value="F:heme binding"/>
    <property type="evidence" value="ECO:0007669"/>
    <property type="project" value="InterPro"/>
</dbReference>
<dbReference type="Proteomes" id="UP000593594">
    <property type="component" value="Chromosome"/>
</dbReference>
<feature type="domain" description="Cytochrome c assembly protein" evidence="4">
    <location>
        <begin position="92"/>
        <end position="248"/>
    </location>
</feature>
<keyword evidence="2" id="KW-0201">Cytochrome c-type biogenesis</keyword>
<keyword evidence="3" id="KW-0472">Membrane</keyword>
<dbReference type="InterPro" id="IPR003567">
    <property type="entry name" value="Cyt_c_biogenesis"/>
</dbReference>
<feature type="transmembrane region" description="Helical" evidence="3">
    <location>
        <begin position="257"/>
        <end position="278"/>
    </location>
</feature>
<feature type="transmembrane region" description="Helical" evidence="3">
    <location>
        <begin position="199"/>
        <end position="216"/>
    </location>
</feature>
<feature type="transmembrane region" description="Helical" evidence="3">
    <location>
        <begin position="680"/>
        <end position="700"/>
    </location>
</feature>
<proteinExistence type="inferred from homology"/>
<dbReference type="PANTHER" id="PTHR43653">
    <property type="entry name" value="CYTOCHROME C ASSEMBLY PROTEIN-RELATED"/>
    <property type="match status" value="1"/>
</dbReference>
<comment type="similarity">
    <text evidence="1">Belongs to the CcmF/CycK/Ccl1/NrfE/CcsA family.</text>
</comment>
<organism evidence="5 6">
    <name type="scientific">Kaustia mangrovi</name>
    <dbReference type="NCBI Taxonomy" id="2593653"/>
    <lineage>
        <taxon>Bacteria</taxon>
        <taxon>Pseudomonadati</taxon>
        <taxon>Pseudomonadota</taxon>
        <taxon>Alphaproteobacteria</taxon>
        <taxon>Hyphomicrobiales</taxon>
        <taxon>Parvibaculaceae</taxon>
        <taxon>Kaustia</taxon>
    </lineage>
</organism>
<feature type="transmembrane region" description="Helical" evidence="3">
    <location>
        <begin position="155"/>
        <end position="178"/>
    </location>
</feature>
<dbReference type="GO" id="GO:0015232">
    <property type="term" value="F:heme transmembrane transporter activity"/>
    <property type="evidence" value="ECO:0007669"/>
    <property type="project" value="InterPro"/>
</dbReference>
<dbReference type="EMBL" id="CP058214">
    <property type="protein sequence ID" value="QPC42875.1"/>
    <property type="molecule type" value="Genomic_DNA"/>
</dbReference>
<feature type="transmembrane region" description="Helical" evidence="3">
    <location>
        <begin position="76"/>
        <end position="97"/>
    </location>
</feature>
<feature type="transmembrane region" description="Helical" evidence="3">
    <location>
        <begin position="298"/>
        <end position="316"/>
    </location>
</feature>
<feature type="transmembrane region" description="Helical" evidence="3">
    <location>
        <begin position="469"/>
        <end position="490"/>
    </location>
</feature>
<feature type="transmembrane region" description="Helical" evidence="3">
    <location>
        <begin position="336"/>
        <end position="361"/>
    </location>
</feature>
<evidence type="ECO:0000256" key="3">
    <source>
        <dbReference type="SAM" id="Phobius"/>
    </source>
</evidence>
<feature type="transmembrane region" description="Helical" evidence="3">
    <location>
        <begin position="430"/>
        <end position="449"/>
    </location>
</feature>
<dbReference type="KEGG" id="kmn:HW532_09340"/>
<feature type="transmembrane region" description="Helical" evidence="3">
    <location>
        <begin position="228"/>
        <end position="245"/>
    </location>
</feature>
<evidence type="ECO:0000313" key="6">
    <source>
        <dbReference type="Proteomes" id="UP000593594"/>
    </source>
</evidence>
<feature type="transmembrane region" description="Helical" evidence="3">
    <location>
        <begin position="407"/>
        <end position="423"/>
    </location>
</feature>
<evidence type="ECO:0000313" key="5">
    <source>
        <dbReference type="EMBL" id="QPC42875.1"/>
    </source>
</evidence>
<gene>
    <name evidence="5" type="primary">ccsA</name>
    <name evidence="5" type="ORF">HW532_09340</name>
</gene>